<dbReference type="Pfam" id="PF13625">
    <property type="entry name" value="Helicase_C_3"/>
    <property type="match status" value="1"/>
</dbReference>
<evidence type="ECO:0000313" key="3">
    <source>
        <dbReference type="Proteomes" id="UP000267798"/>
    </source>
</evidence>
<evidence type="ECO:0000313" key="2">
    <source>
        <dbReference type="EMBL" id="RJX41024.1"/>
    </source>
</evidence>
<sequence length="671" mass="73925">MNLSQASAKLSEERIKQFESAPAWEGILVRGLSWRAAMQDRDAVQEAYGRLSSSANEALAAMILRFGAAPVEEERLLTELKEHTALSGAEARIGLGQLQEAGIVLVAAKLWGDRSCFIPADSFPVWQQALFPCAWSDSNAPVQPLMDASGQFVGVKEPFGRRLLYMLAALMKSETDFTSKGVLPKKTIQRLQNALGLEEELLKAFPWSVPRSENYPLPVGFGLAAAAAAGLLNRDEQGASADPEGLQSWFGISDNQRERALLLWACGYMVRASKENALIGAALTSASSELWLSANELADWGALLAERSGTAQDGGRNIRSTVERWLYLWHELGWIELAERYGPDNGMELVFRKREFQDGIDSQLIVQPTGELLAVPGSSFAMRWELELIAERAGSEEPVLYRLTASSVAAALEQGRSKDGIASFLRKASGEAGLPVQLLSMLEQWSGRACRYSFEQATLLRCDTAELAEEAMRLTGISPHLIERIGEKHFMVNPAAVSEIRGLLNKAGYPPRKGILQALEGAAAAYPHVPEPGMGAVSCWKEGRTRQSEAGEWLYEPQPLQHFALDLALPAYSVTLLPCMDQVPAAWWRQLRSYHASTRKELIQQAVAMETAVQLKLAGELRQFVPERIELRGAQWAVTGKLVDDKQPERSRLTPDMWEEMKLVLPSGLTL</sequence>
<evidence type="ECO:0000259" key="1">
    <source>
        <dbReference type="Pfam" id="PF13625"/>
    </source>
</evidence>
<protein>
    <recommendedName>
        <fullName evidence="1">Helicase XPB/Ssl2 N-terminal domain-containing protein</fullName>
    </recommendedName>
</protein>
<feature type="domain" description="Helicase XPB/Ssl2 N-terminal" evidence="1">
    <location>
        <begin position="364"/>
        <end position="485"/>
    </location>
</feature>
<accession>A0A3A6Q583</accession>
<reference evidence="2 3" key="1">
    <citation type="submission" date="2018-09" db="EMBL/GenBank/DDBJ databases">
        <title>Paenibacillus aracenensis nov. sp. isolated from a cave in southern Spain.</title>
        <authorList>
            <person name="Jurado V."/>
            <person name="Gutierrez-Patricio S."/>
            <person name="Gonzalez-Pimentel J.L."/>
            <person name="Miller A.Z."/>
            <person name="Laiz L."/>
            <person name="Saiz-Jimenez C."/>
        </authorList>
    </citation>
    <scope>NUCLEOTIDE SEQUENCE [LARGE SCALE GENOMIC DNA]</scope>
    <source>
        <strain evidence="2 3">JCM 19203</strain>
    </source>
</reference>
<proteinExistence type="predicted"/>
<dbReference type="InterPro" id="IPR032830">
    <property type="entry name" value="XPB/Ssl2_N"/>
</dbReference>
<dbReference type="AlphaFoldDB" id="A0A3A6Q583"/>
<dbReference type="Proteomes" id="UP000267798">
    <property type="component" value="Unassembled WGS sequence"/>
</dbReference>
<comment type="caution">
    <text evidence="2">The sequence shown here is derived from an EMBL/GenBank/DDBJ whole genome shotgun (WGS) entry which is preliminary data.</text>
</comment>
<name>A0A3A6Q583_9BACL</name>
<dbReference type="RefSeq" id="WP_120107119.1">
    <property type="nucleotide sequence ID" value="NZ_QXQB01000001.1"/>
</dbReference>
<dbReference type="OrthoDB" id="2987331at2"/>
<organism evidence="2 3">
    <name type="scientific">Paenibacillus pinisoli</name>
    <dbReference type="NCBI Taxonomy" id="1276110"/>
    <lineage>
        <taxon>Bacteria</taxon>
        <taxon>Bacillati</taxon>
        <taxon>Bacillota</taxon>
        <taxon>Bacilli</taxon>
        <taxon>Bacillales</taxon>
        <taxon>Paenibacillaceae</taxon>
        <taxon>Paenibacillus</taxon>
    </lineage>
</organism>
<gene>
    <name evidence="2" type="ORF">D3P09_03140</name>
</gene>
<keyword evidence="3" id="KW-1185">Reference proteome</keyword>
<dbReference type="EMBL" id="QXQB01000001">
    <property type="protein sequence ID" value="RJX41024.1"/>
    <property type="molecule type" value="Genomic_DNA"/>
</dbReference>